<dbReference type="InterPro" id="IPR040921">
    <property type="entry name" value="Peptidase_S66C"/>
</dbReference>
<keyword evidence="6" id="KW-1185">Reference proteome</keyword>
<dbReference type="InterPro" id="IPR040449">
    <property type="entry name" value="Peptidase_S66_N"/>
</dbReference>
<name>A0ABW4SF19_9BACL</name>
<evidence type="ECO:0000256" key="1">
    <source>
        <dbReference type="ARBA" id="ARBA00010233"/>
    </source>
</evidence>
<evidence type="ECO:0000259" key="4">
    <source>
        <dbReference type="Pfam" id="PF17676"/>
    </source>
</evidence>
<evidence type="ECO:0000313" key="5">
    <source>
        <dbReference type="EMBL" id="MFD1926999.1"/>
    </source>
</evidence>
<dbReference type="EMBL" id="JBHUGI010000005">
    <property type="protein sequence ID" value="MFD1926999.1"/>
    <property type="molecule type" value="Genomic_DNA"/>
</dbReference>
<dbReference type="RefSeq" id="WP_381535658.1">
    <property type="nucleotide sequence ID" value="NZ_JBHUGI010000005.1"/>
</dbReference>
<comment type="similarity">
    <text evidence="1">Belongs to the peptidase S66 family.</text>
</comment>
<evidence type="ECO:0000313" key="6">
    <source>
        <dbReference type="Proteomes" id="UP001597218"/>
    </source>
</evidence>
<dbReference type="Proteomes" id="UP001597218">
    <property type="component" value="Unassembled WGS sequence"/>
</dbReference>
<dbReference type="InterPro" id="IPR027478">
    <property type="entry name" value="LdcA_N"/>
</dbReference>
<dbReference type="PANTHER" id="PTHR30237">
    <property type="entry name" value="MURAMOYLTETRAPEPTIDE CARBOXYPEPTIDASE"/>
    <property type="match status" value="1"/>
</dbReference>
<keyword evidence="2 5" id="KW-0378">Hydrolase</keyword>
<accession>A0ABW4SF19</accession>
<dbReference type="InterPro" id="IPR027461">
    <property type="entry name" value="Carboxypeptidase_A_C_sf"/>
</dbReference>
<sequence length="342" mass="37907">MFHLIRYPSPLQTGQTIGVTAPSSGVGKELHSILHDSKRQFEKRGYNVTIGDTAWTEVKSASDTKEVRAAELMNMLTTPEIAAIIPPWGGEILMEILPLLKWDAIEPKWILGYSDLSTLLFALTLKTGIATAHGTNFVDLRSDEWDPVTSKFLDILTANEGSVIEQQSSEKFQSEWQHYAPPNPYVFKLDSNTYWEVLGGGKFDVTGRFLGGCIDTISHLVGTPYGDVTAFQKNHLQDEPIIWYLENCDLSATDFHRTMLQMTYAGWFNNSTGILFGRSPSGQSVGDFTILDSMKRISELTGLPIVYNVDIGHIPPQITLVNGAAGRVSVKDGKGKVTMKYK</sequence>
<dbReference type="Gene3D" id="3.40.50.10740">
    <property type="entry name" value="Class I glutamine amidotransferase-like"/>
    <property type="match status" value="1"/>
</dbReference>
<dbReference type="InterPro" id="IPR003507">
    <property type="entry name" value="S66_fam"/>
</dbReference>
<dbReference type="GO" id="GO:0016787">
    <property type="term" value="F:hydrolase activity"/>
    <property type="evidence" value="ECO:0007669"/>
    <property type="project" value="UniProtKB-KW"/>
</dbReference>
<dbReference type="SUPFAM" id="SSF141986">
    <property type="entry name" value="LD-carboxypeptidase A C-terminal domain-like"/>
    <property type="match status" value="1"/>
</dbReference>
<reference evidence="6" key="1">
    <citation type="journal article" date="2019" name="Int. J. Syst. Evol. Microbiol.">
        <title>The Global Catalogue of Microorganisms (GCM) 10K type strain sequencing project: providing services to taxonomists for standard genome sequencing and annotation.</title>
        <authorList>
            <consortium name="The Broad Institute Genomics Platform"/>
            <consortium name="The Broad Institute Genome Sequencing Center for Infectious Disease"/>
            <person name="Wu L."/>
            <person name="Ma J."/>
        </authorList>
    </citation>
    <scope>NUCLEOTIDE SEQUENCE [LARGE SCALE GENOMIC DNA]</scope>
    <source>
        <strain evidence="6">CGMCC 4.7177</strain>
    </source>
</reference>
<evidence type="ECO:0000259" key="3">
    <source>
        <dbReference type="Pfam" id="PF02016"/>
    </source>
</evidence>
<comment type="caution">
    <text evidence="5">The sequence shown here is derived from an EMBL/GenBank/DDBJ whole genome shotgun (WGS) entry which is preliminary data.</text>
</comment>
<dbReference type="SUPFAM" id="SSF52317">
    <property type="entry name" value="Class I glutamine amidotransferase-like"/>
    <property type="match status" value="1"/>
</dbReference>
<proteinExistence type="inferred from homology"/>
<dbReference type="PIRSF" id="PIRSF028757">
    <property type="entry name" value="LD-carboxypeptidase"/>
    <property type="match status" value="1"/>
</dbReference>
<dbReference type="Pfam" id="PF17676">
    <property type="entry name" value="Peptidase_S66C"/>
    <property type="match status" value="1"/>
</dbReference>
<dbReference type="CDD" id="cd07062">
    <property type="entry name" value="Peptidase_S66_mccF_like"/>
    <property type="match status" value="1"/>
</dbReference>
<feature type="domain" description="LD-carboxypeptidase C-terminal" evidence="4">
    <location>
        <begin position="206"/>
        <end position="326"/>
    </location>
</feature>
<organism evidence="5 6">
    <name type="scientific">Sporosarcina siberiensis</name>
    <dbReference type="NCBI Taxonomy" id="1365606"/>
    <lineage>
        <taxon>Bacteria</taxon>
        <taxon>Bacillati</taxon>
        <taxon>Bacillota</taxon>
        <taxon>Bacilli</taxon>
        <taxon>Bacillales</taxon>
        <taxon>Caryophanaceae</taxon>
        <taxon>Sporosarcina</taxon>
    </lineage>
</organism>
<dbReference type="EC" id="3.4.-.-" evidence="5"/>
<dbReference type="PANTHER" id="PTHR30237:SF5">
    <property type="entry name" value="CARBOXYPEPTIDASE VC_A0337-RELATED"/>
    <property type="match status" value="1"/>
</dbReference>
<evidence type="ECO:0000256" key="2">
    <source>
        <dbReference type="ARBA" id="ARBA00022801"/>
    </source>
</evidence>
<feature type="domain" description="LD-carboxypeptidase N-terminal" evidence="3">
    <location>
        <begin position="17"/>
        <end position="134"/>
    </location>
</feature>
<dbReference type="Pfam" id="PF02016">
    <property type="entry name" value="Peptidase_S66"/>
    <property type="match status" value="1"/>
</dbReference>
<protein>
    <submittedName>
        <fullName evidence="5">S66 peptidase family protein</fullName>
        <ecNumber evidence="5">3.4.-.-</ecNumber>
    </submittedName>
</protein>
<dbReference type="InterPro" id="IPR029062">
    <property type="entry name" value="Class_I_gatase-like"/>
</dbReference>
<gene>
    <name evidence="5" type="ORF">ACFSFY_02770</name>
</gene>
<dbReference type="Gene3D" id="3.50.30.60">
    <property type="entry name" value="LD-carboxypeptidase A C-terminal domain-like"/>
    <property type="match status" value="1"/>
</dbReference>